<dbReference type="InterPro" id="IPR000219">
    <property type="entry name" value="DH_dom"/>
</dbReference>
<dbReference type="PROSITE" id="PS00479">
    <property type="entry name" value="ZF_DAG_PE_1"/>
    <property type="match status" value="1"/>
</dbReference>
<dbReference type="InterPro" id="IPR035899">
    <property type="entry name" value="DBL_dom_sf"/>
</dbReference>
<evidence type="ECO:0000259" key="10">
    <source>
        <dbReference type="PROSITE" id="PS50001"/>
    </source>
</evidence>
<keyword evidence="4" id="KW-0479">Metal-binding</keyword>
<dbReference type="AlphaFoldDB" id="A0AAD4R7X1"/>
<keyword evidence="17" id="KW-1185">Reference proteome</keyword>
<dbReference type="PROSITE" id="PS50002">
    <property type="entry name" value="SH3"/>
    <property type="match status" value="1"/>
</dbReference>
<dbReference type="InterPro" id="IPR002219">
    <property type="entry name" value="PKC_DAG/PE"/>
</dbReference>
<evidence type="ECO:0000259" key="12">
    <source>
        <dbReference type="PROSITE" id="PS50003"/>
    </source>
</evidence>
<dbReference type="GO" id="GO:0005085">
    <property type="term" value="F:guanyl-nucleotide exchange factor activity"/>
    <property type="evidence" value="ECO:0007669"/>
    <property type="project" value="UniProtKB-KW"/>
</dbReference>
<keyword evidence="1 9" id="KW-0728">SH3 domain</keyword>
<dbReference type="InterPro" id="IPR001849">
    <property type="entry name" value="PH_domain"/>
</dbReference>
<dbReference type="SUPFAM" id="SSF47576">
    <property type="entry name" value="Calponin-homology domain, CH-domain"/>
    <property type="match status" value="1"/>
</dbReference>
<feature type="domain" description="DH" evidence="13">
    <location>
        <begin position="219"/>
        <end position="415"/>
    </location>
</feature>
<evidence type="ECO:0000259" key="14">
    <source>
        <dbReference type="PROSITE" id="PS50021"/>
    </source>
</evidence>
<keyword evidence="6" id="KW-0862">Zinc</keyword>
<dbReference type="SUPFAM" id="SSF50729">
    <property type="entry name" value="PH domain-like"/>
    <property type="match status" value="1"/>
</dbReference>
<dbReference type="InterPro" id="IPR036028">
    <property type="entry name" value="SH3-like_dom_sf"/>
</dbReference>
<evidence type="ECO:0000313" key="16">
    <source>
        <dbReference type="EMBL" id="KAI1716207.1"/>
    </source>
</evidence>
<feature type="domain" description="Phorbol-ester/DAG-type" evidence="15">
    <location>
        <begin position="581"/>
        <end position="629"/>
    </location>
</feature>
<dbReference type="PANTHER" id="PTHR45818:SF3">
    <property type="entry name" value="PROTEIN VAV"/>
    <property type="match status" value="1"/>
</dbReference>
<gene>
    <name evidence="16" type="ORF">DdX_07241</name>
</gene>
<keyword evidence="5" id="KW-0863">Zinc-finger</keyword>
<evidence type="ECO:0000259" key="13">
    <source>
        <dbReference type="PROSITE" id="PS50010"/>
    </source>
</evidence>
<dbReference type="InterPro" id="IPR046349">
    <property type="entry name" value="C1-like_sf"/>
</dbReference>
<dbReference type="InterPro" id="IPR036860">
    <property type="entry name" value="SH2_dom_sf"/>
</dbReference>
<dbReference type="CDD" id="cd00174">
    <property type="entry name" value="SH3"/>
    <property type="match status" value="1"/>
</dbReference>
<evidence type="ECO:0000256" key="5">
    <source>
        <dbReference type="ARBA" id="ARBA00022771"/>
    </source>
</evidence>
<dbReference type="GO" id="GO:0008270">
    <property type="term" value="F:zinc ion binding"/>
    <property type="evidence" value="ECO:0007669"/>
    <property type="project" value="UniProtKB-KW"/>
</dbReference>
<evidence type="ECO:0000259" key="15">
    <source>
        <dbReference type="PROSITE" id="PS50081"/>
    </source>
</evidence>
<evidence type="ECO:0000313" key="17">
    <source>
        <dbReference type="Proteomes" id="UP001201812"/>
    </source>
</evidence>
<evidence type="ECO:0000256" key="8">
    <source>
        <dbReference type="PROSITE-ProRule" id="PRU00191"/>
    </source>
</evidence>
<dbReference type="Pfam" id="PF00621">
    <property type="entry name" value="RhoGEF"/>
    <property type="match status" value="1"/>
</dbReference>
<dbReference type="PRINTS" id="PR00452">
    <property type="entry name" value="SH3DOMAIN"/>
</dbReference>
<sequence length="958" mass="109181">MANGERELWIQCVDWLMSTGLLDSSASSRLSKPADLASMLRDGVLLCELVLRLQPGCIDRQNIFMVNRMSPFMWSKNISLFLDACQKYFGLNEVSFDGQDTTIYDLSLEDFGRVLRILSLLSHTSQALRLNLRPFPDHTPNTNGACREVENQIYCNLRDQVEEMASSADETQQYDFIGNYPSTADEKKREEIYDCILTQRVPKTKVESAKYAEFKPTNERGFCIKEILDTESNYCDALNMIIETFYNKLKHKLSTDNHNTIFMNIKNIYLTHQKFLQKLTPAALNALGIDDPSCIDGKENLHMAGVFVQFKMDFVAYAPYCSLLKSAVGKIDELERTDSDLRQYLNELSKSAKFGLHKQSQFKLQDLLVVPMQRILKYQLLLQQLAKATSDVSEQQQLSDAIEAMADVSYYINEVKRDHEAIEVISHVQRSVIMQDGVSSRFDEHGRLLQDGLVKISDYEETTRRPKQRYIFLFEKLMMVCKQKGNTSLYDFRKAHLLSEYELVENEPEITSKTSTLSRKLTSGFFDNTNLTLVRKGFKGDSASSANLQLIFKSLQQREAWKKELKKAIEINCPSKAIAKGHNLLYKTYSHAVSCSICRKLLAGKFYQGYHCSGCDKDMHFDCCHVQNCSRKPIPASRTKTNSISSIIQPFRPGDLVVSRQSINSTDSSRLSCNSGDVIEVIDWSMDGTIVGRLTDLPGRTGKIAVDFVVRFSGTMRKSTSERGRMSTGSIENNVDRPVSLVSMAIINSSEGISDITQQPWYFSELGREQANQLLESTESGTFIVRHSVQQQQFVISLRYDGKAKHMKIEYDNITQNYYLHDGRLFTNILDLINFYRSNSLSEAFNNLDTTLRATLLRTNLYKVLFDYEGNDPVKYLTLRRGDIVTVLDTVGENKGWWKGKISRNSTELSGFFPISYVESMNPEHVESYTFNSNGEREPQHLLVPSVSHDSKDDESTL</sequence>
<dbReference type="InterPro" id="IPR000980">
    <property type="entry name" value="SH2"/>
</dbReference>
<evidence type="ECO:0000256" key="9">
    <source>
        <dbReference type="PROSITE-ProRule" id="PRU00192"/>
    </source>
</evidence>
<evidence type="ECO:0000259" key="11">
    <source>
        <dbReference type="PROSITE" id="PS50002"/>
    </source>
</evidence>
<dbReference type="Gene3D" id="2.30.29.30">
    <property type="entry name" value="Pleckstrin-homology domain (PH domain)/Phosphotyrosine-binding domain (PTB)"/>
    <property type="match status" value="1"/>
</dbReference>
<evidence type="ECO:0000256" key="6">
    <source>
        <dbReference type="ARBA" id="ARBA00022833"/>
    </source>
</evidence>
<name>A0AAD4R7X1_9BILA</name>
<dbReference type="InterPro" id="IPR036872">
    <property type="entry name" value="CH_dom_sf"/>
</dbReference>
<dbReference type="Gene3D" id="3.30.60.20">
    <property type="match status" value="1"/>
</dbReference>
<dbReference type="Gene3D" id="1.20.900.10">
    <property type="entry name" value="Dbl homology (DH) domain"/>
    <property type="match status" value="1"/>
</dbReference>
<dbReference type="InterPro" id="IPR011993">
    <property type="entry name" value="PH-like_dom_sf"/>
</dbReference>
<evidence type="ECO:0000256" key="2">
    <source>
        <dbReference type="ARBA" id="ARBA00022553"/>
    </source>
</evidence>
<dbReference type="GO" id="GO:0005737">
    <property type="term" value="C:cytoplasm"/>
    <property type="evidence" value="ECO:0007669"/>
    <property type="project" value="TreeGrafter"/>
</dbReference>
<comment type="caution">
    <text evidence="16">The sequence shown here is derived from an EMBL/GenBank/DDBJ whole genome shotgun (WGS) entry which is preliminary data.</text>
</comment>
<keyword evidence="3" id="KW-0344">Guanine-nucleotide releasing factor</keyword>
<evidence type="ECO:0000256" key="1">
    <source>
        <dbReference type="ARBA" id="ARBA00022443"/>
    </source>
</evidence>
<dbReference type="Pfam" id="PF07653">
    <property type="entry name" value="SH3_2"/>
    <property type="match status" value="1"/>
</dbReference>
<dbReference type="InterPro" id="IPR001331">
    <property type="entry name" value="GDS_CDC24_CS"/>
</dbReference>
<dbReference type="PROSITE" id="PS00741">
    <property type="entry name" value="DH_1"/>
    <property type="match status" value="1"/>
</dbReference>
<evidence type="ECO:0000256" key="3">
    <source>
        <dbReference type="ARBA" id="ARBA00022658"/>
    </source>
</evidence>
<protein>
    <submittedName>
        <fullName evidence="16">RhoGEF domain-containing protein</fullName>
    </submittedName>
</protein>
<dbReference type="PROSITE" id="PS50010">
    <property type="entry name" value="DH_2"/>
    <property type="match status" value="1"/>
</dbReference>
<evidence type="ECO:0000256" key="4">
    <source>
        <dbReference type="ARBA" id="ARBA00022723"/>
    </source>
</evidence>
<organism evidence="16 17">
    <name type="scientific">Ditylenchus destructor</name>
    <dbReference type="NCBI Taxonomy" id="166010"/>
    <lineage>
        <taxon>Eukaryota</taxon>
        <taxon>Metazoa</taxon>
        <taxon>Ecdysozoa</taxon>
        <taxon>Nematoda</taxon>
        <taxon>Chromadorea</taxon>
        <taxon>Rhabditida</taxon>
        <taxon>Tylenchina</taxon>
        <taxon>Tylenchomorpha</taxon>
        <taxon>Sphaerularioidea</taxon>
        <taxon>Anguinidae</taxon>
        <taxon>Anguininae</taxon>
        <taxon>Ditylenchus</taxon>
    </lineage>
</organism>
<dbReference type="SMART" id="SM00233">
    <property type="entry name" value="PH"/>
    <property type="match status" value="1"/>
</dbReference>
<accession>A0AAD4R7X1</accession>
<dbReference type="PROSITE" id="PS50021">
    <property type="entry name" value="CH"/>
    <property type="match status" value="1"/>
</dbReference>
<dbReference type="Gene3D" id="2.30.30.40">
    <property type="entry name" value="SH3 Domains"/>
    <property type="match status" value="1"/>
</dbReference>
<dbReference type="Proteomes" id="UP001201812">
    <property type="component" value="Unassembled WGS sequence"/>
</dbReference>
<keyword evidence="7 8" id="KW-0727">SH2 domain</keyword>
<dbReference type="SUPFAM" id="SSF57889">
    <property type="entry name" value="Cysteine-rich domain"/>
    <property type="match status" value="1"/>
</dbReference>
<dbReference type="Gene3D" id="3.30.505.10">
    <property type="entry name" value="SH2 domain"/>
    <property type="match status" value="1"/>
</dbReference>
<dbReference type="InterPro" id="IPR001715">
    <property type="entry name" value="CH_dom"/>
</dbReference>
<dbReference type="CDD" id="cd00160">
    <property type="entry name" value="RhoGEF"/>
    <property type="match status" value="1"/>
</dbReference>
<dbReference type="Pfam" id="PF00307">
    <property type="entry name" value="CH"/>
    <property type="match status" value="1"/>
</dbReference>
<dbReference type="SMART" id="SM00326">
    <property type="entry name" value="SH3"/>
    <property type="match status" value="2"/>
</dbReference>
<reference evidence="16" key="1">
    <citation type="submission" date="2022-01" db="EMBL/GenBank/DDBJ databases">
        <title>Genome Sequence Resource for Two Populations of Ditylenchus destructor, the Migratory Endoparasitic Phytonematode.</title>
        <authorList>
            <person name="Zhang H."/>
            <person name="Lin R."/>
            <person name="Xie B."/>
        </authorList>
    </citation>
    <scope>NUCLEOTIDE SEQUENCE</scope>
    <source>
        <strain evidence="16">BazhouSP</strain>
    </source>
</reference>
<dbReference type="PROSITE" id="PS50001">
    <property type="entry name" value="SH2"/>
    <property type="match status" value="1"/>
</dbReference>
<dbReference type="Pfam" id="PF22697">
    <property type="entry name" value="SOS1_NGEF_PH"/>
    <property type="match status" value="1"/>
</dbReference>
<dbReference type="SMART" id="SM00252">
    <property type="entry name" value="SH2"/>
    <property type="match status" value="1"/>
</dbReference>
<feature type="domain" description="Calponin-homology (CH)" evidence="14">
    <location>
        <begin position="6"/>
        <end position="125"/>
    </location>
</feature>
<dbReference type="PROSITE" id="PS50081">
    <property type="entry name" value="ZF_DAG_PE_2"/>
    <property type="match status" value="1"/>
</dbReference>
<dbReference type="InterPro" id="IPR055251">
    <property type="entry name" value="SOS1_NGEF_PH"/>
</dbReference>
<dbReference type="SUPFAM" id="SSF55550">
    <property type="entry name" value="SH2 domain"/>
    <property type="match status" value="1"/>
</dbReference>
<dbReference type="EMBL" id="JAKKPZ010000010">
    <property type="protein sequence ID" value="KAI1716207.1"/>
    <property type="molecule type" value="Genomic_DNA"/>
</dbReference>
<dbReference type="GO" id="GO:0016477">
    <property type="term" value="P:cell migration"/>
    <property type="evidence" value="ECO:0007669"/>
    <property type="project" value="TreeGrafter"/>
</dbReference>
<dbReference type="SMART" id="SM00325">
    <property type="entry name" value="RhoGEF"/>
    <property type="match status" value="1"/>
</dbReference>
<feature type="domain" description="SH3" evidence="11">
    <location>
        <begin position="857"/>
        <end position="923"/>
    </location>
</feature>
<dbReference type="InterPro" id="IPR001452">
    <property type="entry name" value="SH3_domain"/>
</dbReference>
<dbReference type="Pfam" id="PF00017">
    <property type="entry name" value="SH2"/>
    <property type="match status" value="1"/>
</dbReference>
<dbReference type="SUPFAM" id="SSF50044">
    <property type="entry name" value="SH3-domain"/>
    <property type="match status" value="2"/>
</dbReference>
<dbReference type="SUPFAM" id="SSF48065">
    <property type="entry name" value="DBL homology domain (DH-domain)"/>
    <property type="match status" value="1"/>
</dbReference>
<feature type="domain" description="PH" evidence="12">
    <location>
        <begin position="447"/>
        <end position="570"/>
    </location>
</feature>
<dbReference type="PANTHER" id="PTHR45818">
    <property type="entry name" value="PROTEIN VAV"/>
    <property type="match status" value="1"/>
</dbReference>
<dbReference type="SMART" id="SM00033">
    <property type="entry name" value="CH"/>
    <property type="match status" value="1"/>
</dbReference>
<dbReference type="GO" id="GO:0035556">
    <property type="term" value="P:intracellular signal transduction"/>
    <property type="evidence" value="ECO:0007669"/>
    <property type="project" value="InterPro"/>
</dbReference>
<evidence type="ECO:0000256" key="7">
    <source>
        <dbReference type="ARBA" id="ARBA00022999"/>
    </source>
</evidence>
<feature type="domain" description="SH2" evidence="10">
    <location>
        <begin position="761"/>
        <end position="852"/>
    </location>
</feature>
<keyword evidence="2" id="KW-0597">Phosphoprotein</keyword>
<dbReference type="PROSITE" id="PS50003">
    <property type="entry name" value="PH_DOMAIN"/>
    <property type="match status" value="1"/>
</dbReference>
<proteinExistence type="predicted"/>
<dbReference type="Gene3D" id="1.10.418.10">
    <property type="entry name" value="Calponin-like domain"/>
    <property type="match status" value="1"/>
</dbReference>